<dbReference type="SUPFAM" id="SSF46785">
    <property type="entry name" value="Winged helix' DNA-binding domain"/>
    <property type="match status" value="1"/>
</dbReference>
<dbReference type="Gene3D" id="1.10.287.100">
    <property type="match status" value="1"/>
</dbReference>
<protein>
    <submittedName>
        <fullName evidence="5">GntR family transcriptional regulator</fullName>
    </submittedName>
</protein>
<dbReference type="CDD" id="cd07377">
    <property type="entry name" value="WHTH_GntR"/>
    <property type="match status" value="1"/>
</dbReference>
<dbReference type="Gene3D" id="1.10.10.10">
    <property type="entry name" value="Winged helix-like DNA-binding domain superfamily/Winged helix DNA-binding domain"/>
    <property type="match status" value="1"/>
</dbReference>
<dbReference type="Proteomes" id="UP000297149">
    <property type="component" value="Chromosome"/>
</dbReference>
<evidence type="ECO:0000256" key="3">
    <source>
        <dbReference type="ARBA" id="ARBA00023163"/>
    </source>
</evidence>
<accession>A0A4P7W3Y3</accession>
<evidence type="ECO:0000313" key="5">
    <source>
        <dbReference type="EMBL" id="QCD42105.1"/>
    </source>
</evidence>
<dbReference type="GO" id="GO:0003700">
    <property type="term" value="F:DNA-binding transcription factor activity"/>
    <property type="evidence" value="ECO:0007669"/>
    <property type="project" value="InterPro"/>
</dbReference>
<dbReference type="PROSITE" id="PS50949">
    <property type="entry name" value="HTH_GNTR"/>
    <property type="match status" value="1"/>
</dbReference>
<dbReference type="InterPro" id="IPR036390">
    <property type="entry name" value="WH_DNA-bd_sf"/>
</dbReference>
<evidence type="ECO:0000259" key="4">
    <source>
        <dbReference type="PROSITE" id="PS50949"/>
    </source>
</evidence>
<dbReference type="GO" id="GO:0003677">
    <property type="term" value="F:DNA binding"/>
    <property type="evidence" value="ECO:0007669"/>
    <property type="project" value="UniProtKB-KW"/>
</dbReference>
<keyword evidence="2" id="KW-0238">DNA-binding</keyword>
<keyword evidence="6" id="KW-1185">Reference proteome</keyword>
<name>A0A4P7W3Y3_9BACT</name>
<dbReference type="AlphaFoldDB" id="A0A4P7W3Y3"/>
<dbReference type="KEGG" id="ddb:E7747_07355"/>
<dbReference type="PANTHER" id="PTHR38445:SF10">
    <property type="entry name" value="GNTR-FAMILY TRANSCRIPTIONAL REGULATOR"/>
    <property type="match status" value="1"/>
</dbReference>
<dbReference type="RefSeq" id="WP_123613450.1">
    <property type="nucleotide sequence ID" value="NZ_CAXHQF010000024.1"/>
</dbReference>
<dbReference type="Pfam" id="PF00392">
    <property type="entry name" value="GntR"/>
    <property type="match status" value="1"/>
</dbReference>
<organism evidence="5 6">
    <name type="scientific">Duncaniella dubosii</name>
    <dbReference type="NCBI Taxonomy" id="2518971"/>
    <lineage>
        <taxon>Bacteria</taxon>
        <taxon>Pseudomonadati</taxon>
        <taxon>Bacteroidota</taxon>
        <taxon>Bacteroidia</taxon>
        <taxon>Bacteroidales</taxon>
        <taxon>Muribaculaceae</taxon>
        <taxon>Duncaniella</taxon>
    </lineage>
</organism>
<sequence length="126" mass="14447">MKFKENNKAIYLQIADKISDDILLGTILPGARIPSVREYASTLEVNANTIMRSYEYLERQGVIFNRRGIGFFITDDAPHVISELRKETFIEGEMPSFFHQLNLLGVSPDELKSMFEQYLAKLLSNN</sequence>
<dbReference type="PANTHER" id="PTHR38445">
    <property type="entry name" value="HTH-TYPE TRANSCRIPTIONAL REPRESSOR YTRA"/>
    <property type="match status" value="1"/>
</dbReference>
<dbReference type="SMART" id="SM00345">
    <property type="entry name" value="HTH_GNTR"/>
    <property type="match status" value="1"/>
</dbReference>
<evidence type="ECO:0000313" key="6">
    <source>
        <dbReference type="Proteomes" id="UP000297149"/>
    </source>
</evidence>
<proteinExistence type="predicted"/>
<dbReference type="EMBL" id="CP039396">
    <property type="protein sequence ID" value="QCD42105.1"/>
    <property type="molecule type" value="Genomic_DNA"/>
</dbReference>
<dbReference type="InterPro" id="IPR000524">
    <property type="entry name" value="Tscrpt_reg_HTH_GntR"/>
</dbReference>
<reference evidence="6" key="1">
    <citation type="submission" date="2019-02" db="EMBL/GenBank/DDBJ databases">
        <title>Isolation and identification of novel species under the genus Muribaculum.</title>
        <authorList>
            <person name="Miyake S."/>
            <person name="Ding Y."/>
            <person name="Low A."/>
            <person name="Soh M."/>
            <person name="Seedorf H."/>
        </authorList>
    </citation>
    <scope>NUCLEOTIDE SEQUENCE [LARGE SCALE GENOMIC DNA]</scope>
    <source>
        <strain evidence="6">H5</strain>
    </source>
</reference>
<feature type="domain" description="HTH gntR-type" evidence="4">
    <location>
        <begin position="8"/>
        <end position="76"/>
    </location>
</feature>
<dbReference type="InterPro" id="IPR036388">
    <property type="entry name" value="WH-like_DNA-bd_sf"/>
</dbReference>
<evidence type="ECO:0000256" key="1">
    <source>
        <dbReference type="ARBA" id="ARBA00023015"/>
    </source>
</evidence>
<evidence type="ECO:0000256" key="2">
    <source>
        <dbReference type="ARBA" id="ARBA00023125"/>
    </source>
</evidence>
<keyword evidence="3" id="KW-0804">Transcription</keyword>
<gene>
    <name evidence="5" type="ORF">E7747_07355</name>
</gene>
<keyword evidence="1" id="KW-0805">Transcription regulation</keyword>